<organism evidence="1 2">
    <name type="scientific">Theobroma cacao</name>
    <name type="common">Cacao</name>
    <name type="synonym">Cocoa</name>
    <dbReference type="NCBI Taxonomy" id="3641"/>
    <lineage>
        <taxon>Eukaryota</taxon>
        <taxon>Viridiplantae</taxon>
        <taxon>Streptophyta</taxon>
        <taxon>Embryophyta</taxon>
        <taxon>Tracheophyta</taxon>
        <taxon>Spermatophyta</taxon>
        <taxon>Magnoliopsida</taxon>
        <taxon>eudicotyledons</taxon>
        <taxon>Gunneridae</taxon>
        <taxon>Pentapetalae</taxon>
        <taxon>rosids</taxon>
        <taxon>malvids</taxon>
        <taxon>Malvales</taxon>
        <taxon>Malvaceae</taxon>
        <taxon>Byttnerioideae</taxon>
        <taxon>Theobroma</taxon>
    </lineage>
</organism>
<dbReference type="Proteomes" id="UP000026915">
    <property type="component" value="Chromosome 2"/>
</dbReference>
<sequence length="101" mass="11316">MILRVFLTLFKLFSSKNFLLSFFPLSVYQTTPVLSFALVLPVVAHYFHSLFSSLLFPLPSAASFLSLSQKNPSLLSADTAVTSHDQFIIFFIFQLPPITSP</sequence>
<evidence type="ECO:0000313" key="2">
    <source>
        <dbReference type="Proteomes" id="UP000026915"/>
    </source>
</evidence>
<accession>A0A061DWW4</accession>
<dbReference type="EMBL" id="CM001880">
    <property type="protein sequence ID" value="EOX97294.1"/>
    <property type="molecule type" value="Genomic_DNA"/>
</dbReference>
<name>A0A061DWW4_THECC</name>
<protein>
    <submittedName>
        <fullName evidence="1">Uncharacterized protein</fullName>
    </submittedName>
</protein>
<keyword evidence="2" id="KW-1185">Reference proteome</keyword>
<reference evidence="1 2" key="1">
    <citation type="journal article" date="2013" name="Genome Biol.">
        <title>The genome sequence of the most widely cultivated cacao type and its use to identify candidate genes regulating pod color.</title>
        <authorList>
            <person name="Motamayor J.C."/>
            <person name="Mockaitis K."/>
            <person name="Schmutz J."/>
            <person name="Haiminen N."/>
            <person name="Iii D.L."/>
            <person name="Cornejo O."/>
            <person name="Findley S.D."/>
            <person name="Zheng P."/>
            <person name="Utro F."/>
            <person name="Royaert S."/>
            <person name="Saski C."/>
            <person name="Jenkins J."/>
            <person name="Podicheti R."/>
            <person name="Zhao M."/>
            <person name="Scheffler B.E."/>
            <person name="Stack J.C."/>
            <person name="Feltus F.A."/>
            <person name="Mustiga G.M."/>
            <person name="Amores F."/>
            <person name="Phillips W."/>
            <person name="Marelli J.P."/>
            <person name="May G.D."/>
            <person name="Shapiro H."/>
            <person name="Ma J."/>
            <person name="Bustamante C.D."/>
            <person name="Schnell R.J."/>
            <person name="Main D."/>
            <person name="Gilbert D."/>
            <person name="Parida L."/>
            <person name="Kuhn D.N."/>
        </authorList>
    </citation>
    <scope>NUCLEOTIDE SEQUENCE [LARGE SCALE GENOMIC DNA]</scope>
    <source>
        <strain evidence="2">cv. Matina 1-6</strain>
    </source>
</reference>
<dbReference type="AlphaFoldDB" id="A0A061DWW4"/>
<dbReference type="HOGENOM" id="CLU_2296782_0_0_1"/>
<evidence type="ECO:0000313" key="1">
    <source>
        <dbReference type="EMBL" id="EOX97294.1"/>
    </source>
</evidence>
<proteinExistence type="predicted"/>
<gene>
    <name evidence="1" type="ORF">TCM_006364</name>
</gene>
<dbReference type="Gramene" id="EOX97294">
    <property type="protein sequence ID" value="EOX97294"/>
    <property type="gene ID" value="TCM_006364"/>
</dbReference>